<accession>A0ABS8S087</accession>
<feature type="compositionally biased region" description="Polar residues" evidence="1">
    <location>
        <begin position="17"/>
        <end position="27"/>
    </location>
</feature>
<gene>
    <name evidence="2" type="ORF">HAX54_010485</name>
</gene>
<sequence>PSDMARVSSYPRMSLTPGHSSIASSSHNKGEEFQYFATPIARLWWLDPTNSGSFEFLFW</sequence>
<evidence type="ECO:0000313" key="2">
    <source>
        <dbReference type="EMBL" id="MCD7451269.1"/>
    </source>
</evidence>
<feature type="non-terminal residue" evidence="2">
    <location>
        <position position="59"/>
    </location>
</feature>
<dbReference type="Proteomes" id="UP000823775">
    <property type="component" value="Unassembled WGS sequence"/>
</dbReference>
<reference evidence="2 3" key="1">
    <citation type="journal article" date="2021" name="BMC Genomics">
        <title>Datura genome reveals duplications of psychoactive alkaloid biosynthetic genes and high mutation rate following tissue culture.</title>
        <authorList>
            <person name="Rajewski A."/>
            <person name="Carter-House D."/>
            <person name="Stajich J."/>
            <person name="Litt A."/>
        </authorList>
    </citation>
    <scope>NUCLEOTIDE SEQUENCE [LARGE SCALE GENOMIC DNA]</scope>
    <source>
        <strain evidence="2">AR-01</strain>
    </source>
</reference>
<organism evidence="2 3">
    <name type="scientific">Datura stramonium</name>
    <name type="common">Jimsonweed</name>
    <name type="synonym">Common thornapple</name>
    <dbReference type="NCBI Taxonomy" id="4076"/>
    <lineage>
        <taxon>Eukaryota</taxon>
        <taxon>Viridiplantae</taxon>
        <taxon>Streptophyta</taxon>
        <taxon>Embryophyta</taxon>
        <taxon>Tracheophyta</taxon>
        <taxon>Spermatophyta</taxon>
        <taxon>Magnoliopsida</taxon>
        <taxon>eudicotyledons</taxon>
        <taxon>Gunneridae</taxon>
        <taxon>Pentapetalae</taxon>
        <taxon>asterids</taxon>
        <taxon>lamiids</taxon>
        <taxon>Solanales</taxon>
        <taxon>Solanaceae</taxon>
        <taxon>Solanoideae</taxon>
        <taxon>Datureae</taxon>
        <taxon>Datura</taxon>
    </lineage>
</organism>
<keyword evidence="3" id="KW-1185">Reference proteome</keyword>
<evidence type="ECO:0000313" key="3">
    <source>
        <dbReference type="Proteomes" id="UP000823775"/>
    </source>
</evidence>
<name>A0ABS8S087_DATST</name>
<feature type="region of interest" description="Disordered" evidence="1">
    <location>
        <begin position="1"/>
        <end position="28"/>
    </location>
</feature>
<protein>
    <submittedName>
        <fullName evidence="2">Uncharacterized protein</fullName>
    </submittedName>
</protein>
<comment type="caution">
    <text evidence="2">The sequence shown here is derived from an EMBL/GenBank/DDBJ whole genome shotgun (WGS) entry which is preliminary data.</text>
</comment>
<dbReference type="EMBL" id="JACEIK010000158">
    <property type="protein sequence ID" value="MCD7451269.1"/>
    <property type="molecule type" value="Genomic_DNA"/>
</dbReference>
<feature type="non-terminal residue" evidence="2">
    <location>
        <position position="1"/>
    </location>
</feature>
<proteinExistence type="predicted"/>
<evidence type="ECO:0000256" key="1">
    <source>
        <dbReference type="SAM" id="MobiDB-lite"/>
    </source>
</evidence>